<dbReference type="AlphaFoldDB" id="A0A484IJ05"/>
<dbReference type="Gene3D" id="3.40.109.10">
    <property type="entry name" value="NADH Oxidase"/>
    <property type="match status" value="1"/>
</dbReference>
<reference evidence="4 5" key="1">
    <citation type="submission" date="2019-02" db="EMBL/GenBank/DDBJ databases">
        <authorList>
            <person name="Lehtovirta-Morley E L."/>
        </authorList>
    </citation>
    <scope>NUCLEOTIDE SEQUENCE [LARGE SCALE GENOMIC DNA]</scope>
    <source>
        <strain evidence="4">NFRAN1</strain>
    </source>
</reference>
<evidence type="ECO:0000313" key="5">
    <source>
        <dbReference type="Proteomes" id="UP000294299"/>
    </source>
</evidence>
<keyword evidence="2 4" id="KW-0560">Oxidoreductase</keyword>
<dbReference type="GO" id="GO:0102919">
    <property type="term" value="F:5,6-dimethylbenzimidazole synthase activity"/>
    <property type="evidence" value="ECO:0007669"/>
    <property type="project" value="UniProtKB-EC"/>
</dbReference>
<dbReference type="InterPro" id="IPR000415">
    <property type="entry name" value="Nitroreductase-like"/>
</dbReference>
<evidence type="ECO:0000256" key="2">
    <source>
        <dbReference type="ARBA" id="ARBA00023002"/>
    </source>
</evidence>
<keyword evidence="5" id="KW-1185">Reference proteome</keyword>
<dbReference type="KEGG" id="nfn:NFRAN_2546"/>
<dbReference type="EC" id="1.13.11.79" evidence="4"/>
<protein>
    <submittedName>
        <fullName evidence="4">5,6-dimethylbenzimidazole synthase</fullName>
        <ecNumber evidence="4">1.13.11.79</ecNumber>
    </submittedName>
</protein>
<evidence type="ECO:0000259" key="3">
    <source>
        <dbReference type="Pfam" id="PF00881"/>
    </source>
</evidence>
<accession>A0A484IJ05</accession>
<dbReference type="SUPFAM" id="SSF55469">
    <property type="entry name" value="FMN-dependent nitroreductase-like"/>
    <property type="match status" value="1"/>
</dbReference>
<dbReference type="Pfam" id="PF00881">
    <property type="entry name" value="Nitroreductase"/>
    <property type="match status" value="1"/>
</dbReference>
<evidence type="ECO:0000313" key="4">
    <source>
        <dbReference type="EMBL" id="VFJ14868.1"/>
    </source>
</evidence>
<organism evidence="4 5">
    <name type="scientific">Candidatus Nitrosocosmicus franklandianus</name>
    <dbReference type="NCBI Taxonomy" id="1798806"/>
    <lineage>
        <taxon>Archaea</taxon>
        <taxon>Nitrososphaerota</taxon>
        <taxon>Nitrososphaeria</taxon>
        <taxon>Nitrososphaerales</taxon>
        <taxon>Nitrososphaeraceae</taxon>
        <taxon>Candidatus Nitrosocosmicus</taxon>
    </lineage>
</organism>
<dbReference type="PANTHER" id="PTHR43673">
    <property type="entry name" value="NAD(P)H NITROREDUCTASE YDGI-RELATED"/>
    <property type="match status" value="1"/>
</dbReference>
<sequence>MVIIMTSLTPKELLTTTRAVRKRLDLEKPVEIELVKKCIEIAQQAPSASNRQNWHFLIITDQYLKNSLSDLFQKGWQSYIDSPTSVAKTMNSDDPKKSKTQRRIYESAKYLVDNLKNVPVFVIPCVEGRTDGSNVSVVVQSAIWGSIAPAVWNFMLAARLHGLGTTWTSFHLRFEKDASELLKIPYEKVMQVALLPVAYYKGSSFKPAPRDPVDKIIHVNTW</sequence>
<dbReference type="CDD" id="cd02062">
    <property type="entry name" value="Nitro_FMN_reductase"/>
    <property type="match status" value="1"/>
</dbReference>
<evidence type="ECO:0000256" key="1">
    <source>
        <dbReference type="ARBA" id="ARBA00007118"/>
    </source>
</evidence>
<feature type="domain" description="Nitroreductase" evidence="3">
    <location>
        <begin position="17"/>
        <end position="193"/>
    </location>
</feature>
<dbReference type="EMBL" id="LR216287">
    <property type="protein sequence ID" value="VFJ14868.1"/>
    <property type="molecule type" value="Genomic_DNA"/>
</dbReference>
<gene>
    <name evidence="4" type="primary">bluB</name>
    <name evidence="4" type="ORF">NFRAN_2546</name>
</gene>
<proteinExistence type="inferred from homology"/>
<dbReference type="PANTHER" id="PTHR43673:SF10">
    <property type="entry name" value="NADH DEHYDROGENASE_NAD(P)H NITROREDUCTASE XCC3605-RELATED"/>
    <property type="match status" value="1"/>
</dbReference>
<comment type="similarity">
    <text evidence="1">Belongs to the nitroreductase family.</text>
</comment>
<dbReference type="InterPro" id="IPR029479">
    <property type="entry name" value="Nitroreductase"/>
</dbReference>
<dbReference type="Proteomes" id="UP000294299">
    <property type="component" value="Chromosome NFRAN"/>
</dbReference>
<name>A0A484IJ05_9ARCH</name>